<dbReference type="Proteomes" id="UP000095751">
    <property type="component" value="Unassembled WGS sequence"/>
</dbReference>
<feature type="region of interest" description="Disordered" evidence="1">
    <location>
        <begin position="47"/>
        <end position="82"/>
    </location>
</feature>
<evidence type="ECO:0000256" key="1">
    <source>
        <dbReference type="SAM" id="MobiDB-lite"/>
    </source>
</evidence>
<dbReference type="Pfam" id="PF09353">
    <property type="entry name" value="DUF1995"/>
    <property type="match status" value="1"/>
</dbReference>
<gene>
    <name evidence="3" type="ORF">FRACYDRAFT_204956</name>
</gene>
<keyword evidence="4" id="KW-1185">Reference proteome</keyword>
<proteinExistence type="predicted"/>
<organism evidence="3 4">
    <name type="scientific">Fragilariopsis cylindrus CCMP1102</name>
    <dbReference type="NCBI Taxonomy" id="635003"/>
    <lineage>
        <taxon>Eukaryota</taxon>
        <taxon>Sar</taxon>
        <taxon>Stramenopiles</taxon>
        <taxon>Ochrophyta</taxon>
        <taxon>Bacillariophyta</taxon>
        <taxon>Bacillariophyceae</taxon>
        <taxon>Bacillariophycidae</taxon>
        <taxon>Bacillariales</taxon>
        <taxon>Bacillariaceae</taxon>
        <taxon>Fragilariopsis</taxon>
    </lineage>
</organism>
<evidence type="ECO:0000259" key="2">
    <source>
        <dbReference type="Pfam" id="PF09353"/>
    </source>
</evidence>
<evidence type="ECO:0000313" key="4">
    <source>
        <dbReference type="Proteomes" id="UP000095751"/>
    </source>
</evidence>
<dbReference type="InterPro" id="IPR053021">
    <property type="entry name" value="Chloroplast_ADK"/>
</dbReference>
<evidence type="ECO:0000313" key="3">
    <source>
        <dbReference type="EMBL" id="OEU21953.1"/>
    </source>
</evidence>
<dbReference type="KEGG" id="fcy:FRACYDRAFT_204956"/>
<reference evidence="3 4" key="1">
    <citation type="submission" date="2016-09" db="EMBL/GenBank/DDBJ databases">
        <title>Extensive genetic diversity and differential bi-allelic expression allows diatom success in the polar Southern Ocean.</title>
        <authorList>
            <consortium name="DOE Joint Genome Institute"/>
            <person name="Mock T."/>
            <person name="Otillar R.P."/>
            <person name="Strauss J."/>
            <person name="Dupont C."/>
            <person name="Frickenhaus S."/>
            <person name="Maumus F."/>
            <person name="Mcmullan M."/>
            <person name="Sanges R."/>
            <person name="Schmutz J."/>
            <person name="Toseland A."/>
            <person name="Valas R."/>
            <person name="Veluchamy A."/>
            <person name="Ward B.J."/>
            <person name="Allen A."/>
            <person name="Barry K."/>
            <person name="Falciatore A."/>
            <person name="Ferrante M."/>
            <person name="Fortunato A.E."/>
            <person name="Gloeckner G."/>
            <person name="Gruber A."/>
            <person name="Hipkin R."/>
            <person name="Janech M."/>
            <person name="Kroth P."/>
            <person name="Leese F."/>
            <person name="Lindquist E."/>
            <person name="Lyon B.R."/>
            <person name="Martin J."/>
            <person name="Mayer C."/>
            <person name="Parker M."/>
            <person name="Quesneville H."/>
            <person name="Raymond J."/>
            <person name="Uhlig C."/>
            <person name="Valentin K.U."/>
            <person name="Worden A.Z."/>
            <person name="Armbrust E.V."/>
            <person name="Bowler C."/>
            <person name="Green B."/>
            <person name="Moulton V."/>
            <person name="Van Oosterhout C."/>
            <person name="Grigoriev I."/>
        </authorList>
    </citation>
    <scope>NUCLEOTIDE SEQUENCE [LARGE SCALE GENOMIC DNA]</scope>
    <source>
        <strain evidence="3 4">CCMP1102</strain>
    </source>
</reference>
<dbReference type="InterPro" id="IPR018962">
    <property type="entry name" value="DUF1995"/>
</dbReference>
<dbReference type="PANTHER" id="PTHR35509:SF1">
    <property type="entry name" value="DOMAIN PROTEIN, PUTATIVE (DUF1995)-RELATED"/>
    <property type="match status" value="1"/>
</dbReference>
<feature type="domain" description="DUF1995" evidence="2">
    <location>
        <begin position="13"/>
        <end position="304"/>
    </location>
</feature>
<name>A0A1E7FVV7_9STRA</name>
<dbReference type="OrthoDB" id="427467at2759"/>
<dbReference type="PANTHER" id="PTHR35509">
    <property type="entry name" value="DOMAIN PROTEIN, PUTATIVE (DUF1995)-RELATED"/>
    <property type="match status" value="1"/>
</dbReference>
<dbReference type="EMBL" id="KV784353">
    <property type="protein sequence ID" value="OEU21953.1"/>
    <property type="molecule type" value="Genomic_DNA"/>
</dbReference>
<accession>A0A1E7FVV7</accession>
<dbReference type="AlphaFoldDB" id="A0A1E7FVV7"/>
<protein>
    <recommendedName>
        <fullName evidence="2">DUF1995 domain-containing protein</fullName>
    </recommendedName>
</protein>
<dbReference type="InParanoid" id="A0A1E7FVV7"/>
<sequence>MVSDNKAIVVELPRDVKEAVSKCRQATQDALAKRLSRMDIEFPVGTDFGVEKKSKPTKGGGRGKRRQDADIDGDDESNIQTTLDRSDRELARLFVEMFQPVGGDNIAVSFVDDSLADAAKSKWKNDLGSTCRVLAMNRRPGGGAKKKKKGKKVLTSARGFAAKLEAEIGSSDDYDNENDKNDFGGKGGSFQLPSTTEVALFVAPGPKELIVIEKICETMGMGTLVILLNARLDKVTNYGTAGTEKLFTEDFDSVFSLAAAPQEEAPNCLLFRAYPGEWVLARKPNVGRPKTILSQTEKPTTVECRQAFDELEITDLEKNVEGFVDNVAGWFR</sequence>